<dbReference type="Proteomes" id="UP001431776">
    <property type="component" value="Unassembled WGS sequence"/>
</dbReference>
<evidence type="ECO:0000313" key="4">
    <source>
        <dbReference type="Proteomes" id="UP001431776"/>
    </source>
</evidence>
<evidence type="ECO:0000313" key="3">
    <source>
        <dbReference type="EMBL" id="MDI6450162.1"/>
    </source>
</evidence>
<dbReference type="AlphaFoldDB" id="A0AAW6U0P0"/>
<feature type="domain" description="Dockerin" evidence="2">
    <location>
        <begin position="452"/>
        <end position="519"/>
    </location>
</feature>
<protein>
    <submittedName>
        <fullName evidence="3">Dockerin type I domain-containing protein</fullName>
    </submittedName>
</protein>
<keyword evidence="4" id="KW-1185">Reference proteome</keyword>
<dbReference type="InterPro" id="IPR016134">
    <property type="entry name" value="Dockerin_dom"/>
</dbReference>
<dbReference type="Gene3D" id="1.10.1330.10">
    <property type="entry name" value="Dockerin domain"/>
    <property type="match status" value="1"/>
</dbReference>
<proteinExistence type="predicted"/>
<dbReference type="InterPro" id="IPR002105">
    <property type="entry name" value="Dockerin_1_rpt"/>
</dbReference>
<gene>
    <name evidence="3" type="ORF">QJ522_13970</name>
</gene>
<dbReference type="SUPFAM" id="SSF63446">
    <property type="entry name" value="Type I dockerin domain"/>
    <property type="match status" value="1"/>
</dbReference>
<accession>A0AAW6U0P0</accession>
<dbReference type="InterPro" id="IPR036439">
    <property type="entry name" value="Dockerin_dom_sf"/>
</dbReference>
<dbReference type="EMBL" id="JASCXX010000017">
    <property type="protein sequence ID" value="MDI6450162.1"/>
    <property type="molecule type" value="Genomic_DNA"/>
</dbReference>
<sequence>MRRIQFLGLGLLLAIVTAATAAPVEVGTGVNEARVYIEWADGFRIEYRVRFGLTETETTTGLGLLDIIEAETDLVTVRADYGWGVAVDGIAYQDHNDVGYGGGDLWWHYWTDEARSREGWISPWTGAADRIVRHGDADGWIYGHDDAPKPTWEVPFLAGYRGYVYDPNDFATVVIDYQPAGMMSDWLSGIAFDDPNAALGRPTVDTTGDDWSIPLDTPAPVVPVYPAFRHFEVAFLGEGGSITLAFNNPVRDDVHNPYGIDFIVFGNAPQALAAGQSWNNGDPTEVFVGPSGGSEPGIVSVSQDGVTWYSFTSDPNFMAGNPNFIKLAADAEDGPFCDGFAPTLGRIYDPDNADTSIGEWNRWWAEPTNPTLPLNPSLSFEALAGRSVARVAQIYGDSAGGTGYDIARLDLPIDPDTQRKWFRYVRIDDAPGGGGTEIDAVADVSCPGDYRHPAPVGDVNGDWRVDESDAAIVTEHLGAEITDPDDPAAAADLNGDGIVDEADLEIVLENTGTIGWGQR</sequence>
<dbReference type="RefSeq" id="WP_349245571.1">
    <property type="nucleotide sequence ID" value="NZ_JASCXX010000017.1"/>
</dbReference>
<dbReference type="GO" id="GO:0000272">
    <property type="term" value="P:polysaccharide catabolic process"/>
    <property type="evidence" value="ECO:0007669"/>
    <property type="project" value="InterPro"/>
</dbReference>
<keyword evidence="1" id="KW-0732">Signal</keyword>
<organism evidence="3 4">
    <name type="scientific">Anaerobaca lacustris</name>
    <dbReference type="NCBI Taxonomy" id="3044600"/>
    <lineage>
        <taxon>Bacteria</taxon>
        <taxon>Pseudomonadati</taxon>
        <taxon>Planctomycetota</taxon>
        <taxon>Phycisphaerae</taxon>
        <taxon>Sedimentisphaerales</taxon>
        <taxon>Anaerobacaceae</taxon>
        <taxon>Anaerobaca</taxon>
    </lineage>
</organism>
<dbReference type="InterPro" id="IPR018247">
    <property type="entry name" value="EF_Hand_1_Ca_BS"/>
</dbReference>
<dbReference type="PROSITE" id="PS00018">
    <property type="entry name" value="EF_HAND_1"/>
    <property type="match status" value="1"/>
</dbReference>
<evidence type="ECO:0000256" key="1">
    <source>
        <dbReference type="SAM" id="SignalP"/>
    </source>
</evidence>
<name>A0AAW6U0P0_9BACT</name>
<evidence type="ECO:0000259" key="2">
    <source>
        <dbReference type="PROSITE" id="PS51766"/>
    </source>
</evidence>
<dbReference type="Pfam" id="PF00404">
    <property type="entry name" value="Dockerin_1"/>
    <property type="match status" value="1"/>
</dbReference>
<feature type="signal peptide" evidence="1">
    <location>
        <begin position="1"/>
        <end position="21"/>
    </location>
</feature>
<reference evidence="3" key="1">
    <citation type="submission" date="2023-05" db="EMBL/GenBank/DDBJ databases">
        <title>Anaerotaeda fermentans gen. nov., sp. nov., a novel anaerobic planctomycete of the new family within the order Sedimentisphaerales isolated from Taman Peninsula, Russia.</title>
        <authorList>
            <person name="Khomyakova M.A."/>
            <person name="Merkel A.Y."/>
            <person name="Slobodkin A.I."/>
        </authorList>
    </citation>
    <scope>NUCLEOTIDE SEQUENCE</scope>
    <source>
        <strain evidence="3">M17dextr</strain>
    </source>
</reference>
<feature type="chain" id="PRO_5043386640" evidence="1">
    <location>
        <begin position="22"/>
        <end position="519"/>
    </location>
</feature>
<dbReference type="PROSITE" id="PS51766">
    <property type="entry name" value="DOCKERIN"/>
    <property type="match status" value="1"/>
</dbReference>
<comment type="caution">
    <text evidence="3">The sequence shown here is derived from an EMBL/GenBank/DDBJ whole genome shotgun (WGS) entry which is preliminary data.</text>
</comment>
<dbReference type="GO" id="GO:0004553">
    <property type="term" value="F:hydrolase activity, hydrolyzing O-glycosyl compounds"/>
    <property type="evidence" value="ECO:0007669"/>
    <property type="project" value="InterPro"/>
</dbReference>